<name>A0A518HZZ2_9BACT</name>
<dbReference type="EMBL" id="CP037423">
    <property type="protein sequence ID" value="QDV46425.1"/>
    <property type="molecule type" value="Genomic_DNA"/>
</dbReference>
<feature type="signal peptide" evidence="2">
    <location>
        <begin position="1"/>
        <end position="27"/>
    </location>
</feature>
<evidence type="ECO:0000313" key="3">
    <source>
        <dbReference type="EMBL" id="QDV46425.1"/>
    </source>
</evidence>
<protein>
    <recommendedName>
        <fullName evidence="5">4Fe-4S ferredoxin-type domain-containing protein</fullName>
    </recommendedName>
</protein>
<evidence type="ECO:0000256" key="1">
    <source>
        <dbReference type="SAM" id="MobiDB-lite"/>
    </source>
</evidence>
<evidence type="ECO:0000313" key="4">
    <source>
        <dbReference type="Proteomes" id="UP000319004"/>
    </source>
</evidence>
<proteinExistence type="predicted"/>
<organism evidence="3 4">
    <name type="scientific">Stieleria neptunia</name>
    <dbReference type="NCBI Taxonomy" id="2527979"/>
    <lineage>
        <taxon>Bacteria</taxon>
        <taxon>Pseudomonadati</taxon>
        <taxon>Planctomycetota</taxon>
        <taxon>Planctomycetia</taxon>
        <taxon>Pirellulales</taxon>
        <taxon>Pirellulaceae</taxon>
        <taxon>Stieleria</taxon>
    </lineage>
</organism>
<dbReference type="OrthoDB" id="289236at2"/>
<accession>A0A518HZZ2</accession>
<evidence type="ECO:0008006" key="5">
    <source>
        <dbReference type="Google" id="ProtNLM"/>
    </source>
</evidence>
<dbReference type="AlphaFoldDB" id="A0A518HZZ2"/>
<feature type="compositionally biased region" description="Pro residues" evidence="1">
    <location>
        <begin position="201"/>
        <end position="218"/>
    </location>
</feature>
<keyword evidence="4" id="KW-1185">Reference proteome</keyword>
<sequence length="218" mass="22333" precursor="true">MSIQKIIRAGLLLAAAICLLDCHTASAIGGKLLDQTGCACCPVCDHVCKLDAEQVEEEKKCFTVESKAICIPRVVFPWQKAKKAACASCDACDGLGCTACVHNGARVRKVCVLKTETYKCPACKYTWTAEKKDRCGCCPGSCAGSCGGGAGCDSGCAAAPMALQPTNAAVLPAPVAEPGTDAAVDAADYYRQPGQALPTPAATPTPTPTPAPPEPVAN</sequence>
<evidence type="ECO:0000256" key="2">
    <source>
        <dbReference type="SAM" id="SignalP"/>
    </source>
</evidence>
<reference evidence="3 4" key="1">
    <citation type="submission" date="2019-03" db="EMBL/GenBank/DDBJ databases">
        <title>Deep-cultivation of Planctomycetes and their phenomic and genomic characterization uncovers novel biology.</title>
        <authorList>
            <person name="Wiegand S."/>
            <person name="Jogler M."/>
            <person name="Boedeker C."/>
            <person name="Pinto D."/>
            <person name="Vollmers J."/>
            <person name="Rivas-Marin E."/>
            <person name="Kohn T."/>
            <person name="Peeters S.H."/>
            <person name="Heuer A."/>
            <person name="Rast P."/>
            <person name="Oberbeckmann S."/>
            <person name="Bunk B."/>
            <person name="Jeske O."/>
            <person name="Meyerdierks A."/>
            <person name="Storesund J.E."/>
            <person name="Kallscheuer N."/>
            <person name="Luecker S."/>
            <person name="Lage O.M."/>
            <person name="Pohl T."/>
            <person name="Merkel B.J."/>
            <person name="Hornburger P."/>
            <person name="Mueller R.-W."/>
            <person name="Bruemmer F."/>
            <person name="Labrenz M."/>
            <person name="Spormann A.M."/>
            <person name="Op den Camp H."/>
            <person name="Overmann J."/>
            <person name="Amann R."/>
            <person name="Jetten M.S.M."/>
            <person name="Mascher T."/>
            <person name="Medema M.H."/>
            <person name="Devos D.P."/>
            <person name="Kaster A.-K."/>
            <person name="Ovreas L."/>
            <person name="Rohde M."/>
            <person name="Galperin M.Y."/>
            <person name="Jogler C."/>
        </authorList>
    </citation>
    <scope>NUCLEOTIDE SEQUENCE [LARGE SCALE GENOMIC DNA]</scope>
    <source>
        <strain evidence="3 4">Enr13</strain>
    </source>
</reference>
<dbReference type="Proteomes" id="UP000319004">
    <property type="component" value="Chromosome"/>
</dbReference>
<feature type="chain" id="PRO_5022192449" description="4Fe-4S ferredoxin-type domain-containing protein" evidence="2">
    <location>
        <begin position="28"/>
        <end position="218"/>
    </location>
</feature>
<keyword evidence="2" id="KW-0732">Signal</keyword>
<dbReference type="KEGG" id="snep:Enr13x_63340"/>
<gene>
    <name evidence="3" type="ORF">Enr13x_63340</name>
</gene>
<feature type="region of interest" description="Disordered" evidence="1">
    <location>
        <begin position="193"/>
        <end position="218"/>
    </location>
</feature>
<dbReference type="RefSeq" id="WP_145390563.1">
    <property type="nucleotide sequence ID" value="NZ_CP037423.1"/>
</dbReference>